<dbReference type="EMBL" id="RBIJ01000001">
    <property type="protein sequence ID" value="RKQ88710.1"/>
    <property type="molecule type" value="Genomic_DNA"/>
</dbReference>
<name>A0A660LAT4_9BACL</name>
<gene>
    <name evidence="2" type="ORF">C7438_0351</name>
</gene>
<organism evidence="2 3">
    <name type="scientific">Brockia lithotrophica</name>
    <dbReference type="NCBI Taxonomy" id="933949"/>
    <lineage>
        <taxon>Bacteria</taxon>
        <taxon>Bacillati</taxon>
        <taxon>Bacillota</taxon>
        <taxon>Bacilli</taxon>
        <taxon>Bacillales</taxon>
        <taxon>Bacillales Family X. Incertae Sedis</taxon>
        <taxon>Brockia</taxon>
    </lineage>
</organism>
<keyword evidence="3" id="KW-1185">Reference proteome</keyword>
<dbReference type="Proteomes" id="UP000267019">
    <property type="component" value="Unassembled WGS sequence"/>
</dbReference>
<proteinExistence type="predicted"/>
<evidence type="ECO:0000313" key="2">
    <source>
        <dbReference type="EMBL" id="RKQ88710.1"/>
    </source>
</evidence>
<dbReference type="SUPFAM" id="SSF54427">
    <property type="entry name" value="NTF2-like"/>
    <property type="match status" value="1"/>
</dbReference>
<evidence type="ECO:0000313" key="3">
    <source>
        <dbReference type="Proteomes" id="UP000267019"/>
    </source>
</evidence>
<dbReference type="AlphaFoldDB" id="A0A660LAT4"/>
<accession>A0A660LAT4</accession>
<feature type="region of interest" description="Disordered" evidence="1">
    <location>
        <begin position="39"/>
        <end position="80"/>
    </location>
</feature>
<protein>
    <submittedName>
        <fullName evidence="2">Uncharacterized protein</fullName>
    </submittedName>
</protein>
<feature type="compositionally biased region" description="Low complexity" evidence="1">
    <location>
        <begin position="48"/>
        <end position="64"/>
    </location>
</feature>
<dbReference type="InterPro" id="IPR032710">
    <property type="entry name" value="NTF2-like_dom_sf"/>
</dbReference>
<sequence length="199" mass="21689">MSALEASRNRRRRGRSAVFATLFLTGILLPGLMSGLGGCGTSGQEGKSAGPSPSTSAKSPAPNAQPTPRSGNGGEQGGSCPQILERMMKEYELRNEVDDLVHRLFEAMARGDLGTARTLVAPGVEVSQGKIAFQDVQGRKLEYTFPKEECLRLRGYTFSPDQSRAELNYENRRSEGRFAEIYVTVVRVGDGYRVSEILQ</sequence>
<comment type="caution">
    <text evidence="2">The sequence shown here is derived from an EMBL/GenBank/DDBJ whole genome shotgun (WGS) entry which is preliminary data.</text>
</comment>
<dbReference type="RefSeq" id="WP_147401959.1">
    <property type="nucleotide sequence ID" value="NZ_RBIJ01000001.1"/>
</dbReference>
<reference evidence="2 3" key="1">
    <citation type="submission" date="2018-10" db="EMBL/GenBank/DDBJ databases">
        <title>Genomic Encyclopedia of Type Strains, Phase IV (KMG-IV): sequencing the most valuable type-strain genomes for metagenomic binning, comparative biology and taxonomic classification.</title>
        <authorList>
            <person name="Goeker M."/>
        </authorList>
    </citation>
    <scope>NUCLEOTIDE SEQUENCE [LARGE SCALE GENOMIC DNA]</scope>
    <source>
        <strain evidence="2 3">DSM 22653</strain>
    </source>
</reference>
<evidence type="ECO:0000256" key="1">
    <source>
        <dbReference type="SAM" id="MobiDB-lite"/>
    </source>
</evidence>